<feature type="compositionally biased region" description="Basic and acidic residues" evidence="1">
    <location>
        <begin position="103"/>
        <end position="112"/>
    </location>
</feature>
<feature type="region of interest" description="Disordered" evidence="1">
    <location>
        <begin position="1"/>
        <end position="27"/>
    </location>
</feature>
<organism evidence="3 4">
    <name type="scientific">Serendipita vermifera MAFF 305830</name>
    <dbReference type="NCBI Taxonomy" id="933852"/>
    <lineage>
        <taxon>Eukaryota</taxon>
        <taxon>Fungi</taxon>
        <taxon>Dikarya</taxon>
        <taxon>Basidiomycota</taxon>
        <taxon>Agaricomycotina</taxon>
        <taxon>Agaricomycetes</taxon>
        <taxon>Sebacinales</taxon>
        <taxon>Serendipitaceae</taxon>
        <taxon>Serendipita</taxon>
    </lineage>
</organism>
<feature type="compositionally biased region" description="Polar residues" evidence="1">
    <location>
        <begin position="114"/>
        <end position="128"/>
    </location>
</feature>
<feature type="compositionally biased region" description="Low complexity" evidence="1">
    <location>
        <begin position="285"/>
        <end position="297"/>
    </location>
</feature>
<keyword evidence="4" id="KW-1185">Reference proteome</keyword>
<feature type="compositionally biased region" description="Polar residues" evidence="1">
    <location>
        <begin position="14"/>
        <end position="26"/>
    </location>
</feature>
<reference evidence="3 4" key="1">
    <citation type="submission" date="2014-04" db="EMBL/GenBank/DDBJ databases">
        <authorList>
            <consortium name="DOE Joint Genome Institute"/>
            <person name="Kuo A."/>
            <person name="Zuccaro A."/>
            <person name="Kohler A."/>
            <person name="Nagy L.G."/>
            <person name="Floudas D."/>
            <person name="Copeland A."/>
            <person name="Barry K.W."/>
            <person name="Cichocki N."/>
            <person name="Veneault-Fourrey C."/>
            <person name="LaButti K."/>
            <person name="Lindquist E.A."/>
            <person name="Lipzen A."/>
            <person name="Lundell T."/>
            <person name="Morin E."/>
            <person name="Murat C."/>
            <person name="Sun H."/>
            <person name="Tunlid A."/>
            <person name="Henrissat B."/>
            <person name="Grigoriev I.V."/>
            <person name="Hibbett D.S."/>
            <person name="Martin F."/>
            <person name="Nordberg H.P."/>
            <person name="Cantor M.N."/>
            <person name="Hua S.X."/>
        </authorList>
    </citation>
    <scope>NUCLEOTIDE SEQUENCE [LARGE SCALE GENOMIC DNA]</scope>
    <source>
        <strain evidence="3 4">MAFF 305830</strain>
    </source>
</reference>
<dbReference type="PANTHER" id="PTHR37327:SF1">
    <property type="entry name" value="MICROTUBULE INTERACTING AND TRANSPORT DOMAIN-CONTAINING PROTEIN"/>
    <property type="match status" value="1"/>
</dbReference>
<dbReference type="EMBL" id="KN824277">
    <property type="protein sequence ID" value="KIM33930.1"/>
    <property type="molecule type" value="Genomic_DNA"/>
</dbReference>
<dbReference type="STRING" id="933852.A0A0C3BAT9"/>
<evidence type="ECO:0000313" key="3">
    <source>
        <dbReference type="EMBL" id="KIM33930.1"/>
    </source>
</evidence>
<feature type="compositionally biased region" description="Low complexity" evidence="1">
    <location>
        <begin position="207"/>
        <end position="216"/>
    </location>
</feature>
<feature type="compositionally biased region" description="Polar residues" evidence="1">
    <location>
        <begin position="167"/>
        <end position="185"/>
    </location>
</feature>
<dbReference type="InterPro" id="IPR036181">
    <property type="entry name" value="MIT_dom_sf"/>
</dbReference>
<reference evidence="4" key="2">
    <citation type="submission" date="2015-01" db="EMBL/GenBank/DDBJ databases">
        <title>Evolutionary Origins and Diversification of the Mycorrhizal Mutualists.</title>
        <authorList>
            <consortium name="DOE Joint Genome Institute"/>
            <consortium name="Mycorrhizal Genomics Consortium"/>
            <person name="Kohler A."/>
            <person name="Kuo A."/>
            <person name="Nagy L.G."/>
            <person name="Floudas D."/>
            <person name="Copeland A."/>
            <person name="Barry K.W."/>
            <person name="Cichocki N."/>
            <person name="Veneault-Fourrey C."/>
            <person name="LaButti K."/>
            <person name="Lindquist E.A."/>
            <person name="Lipzen A."/>
            <person name="Lundell T."/>
            <person name="Morin E."/>
            <person name="Murat C."/>
            <person name="Riley R."/>
            <person name="Ohm R."/>
            <person name="Sun H."/>
            <person name="Tunlid A."/>
            <person name="Henrissat B."/>
            <person name="Grigoriev I.V."/>
            <person name="Hibbett D.S."/>
            <person name="Martin F."/>
        </authorList>
    </citation>
    <scope>NUCLEOTIDE SEQUENCE [LARGE SCALE GENOMIC DNA]</scope>
    <source>
        <strain evidence="4">MAFF 305830</strain>
    </source>
</reference>
<feature type="compositionally biased region" description="Low complexity" evidence="1">
    <location>
        <begin position="129"/>
        <end position="148"/>
    </location>
</feature>
<dbReference type="Proteomes" id="UP000054097">
    <property type="component" value="Unassembled WGS sequence"/>
</dbReference>
<protein>
    <recommendedName>
        <fullName evidence="2">MIT domain-containing protein</fullName>
    </recommendedName>
</protein>
<dbReference type="OrthoDB" id="2245455at2759"/>
<dbReference type="HOGENOM" id="CLU_406059_0_0_1"/>
<feature type="compositionally biased region" description="Low complexity" evidence="1">
    <location>
        <begin position="1"/>
        <end position="13"/>
    </location>
</feature>
<dbReference type="SUPFAM" id="SSF116846">
    <property type="entry name" value="MIT domain"/>
    <property type="match status" value="1"/>
</dbReference>
<sequence>MQAATGMTMTTTQSNLAPTTTTSSSGRRVLRRTLNDALAIAGNAVQLDAAGEYARSIEAYQQSVDLLDHGIALMRLQPERAGRDASHEIAQLEQIREKYSARIRAHQSERTSSRRTNGAETTTSHSAQSPNSTSSRRPRTPQGSTSIPPAQPPPSAPLPPIPGIVSDDNSTVLTTTRPRGTSLPASQVEVKRQRNEEPLPNLPVEIAPPAKAATTTIRSPKSSEALSGSNQTIQLDAFPAPRKRSKSAGRPQTAPDPSSLPPPLPGNPVRVRTTSGATPPKRSHSSTALSKSASQSHLPSRLINPGTARPTHLSPSPISAIPKRLDLIPLQKAPAQQQLSPFIAIYGLQPALRVTAPPPAPAPTDSQRRPYHLLRLLQSTLVQAPSPGSVGFGRANQSGGGGFLTPKLYIPSALWHHPELWTLILDLSDKARLLETLREAMRSLHETSTIHFGPVLFSAVRSPTKLKRNPSVDNLAQGRMGREDPGEWLTALDQFSKALTEIEKNSGKKLGLGENGASVTKKMMDWSTRVAKKTIGGKGPSNELRDSYVDALIGVCNLSAMLDAHLCALRTVVPGSKPPTRRPTFSRTATSEAIRPTTPGFMPDFSMDPDVLPPAISQLVPKYSNLPKYATTTALAHLEKTTHVFSTVILPLILRDLAVLIEGLQRMRNGEWMGALL</sequence>
<feature type="compositionally biased region" description="Polar residues" evidence="1">
    <location>
        <begin position="217"/>
        <end position="234"/>
    </location>
</feature>
<dbReference type="InterPro" id="IPR007330">
    <property type="entry name" value="MIT_dom"/>
</dbReference>
<gene>
    <name evidence="3" type="ORF">M408DRAFT_325493</name>
</gene>
<feature type="compositionally biased region" description="Pro residues" evidence="1">
    <location>
        <begin position="149"/>
        <end position="162"/>
    </location>
</feature>
<evidence type="ECO:0000259" key="2">
    <source>
        <dbReference type="Pfam" id="PF04212"/>
    </source>
</evidence>
<feature type="region of interest" description="Disordered" evidence="1">
    <location>
        <begin position="103"/>
        <end position="318"/>
    </location>
</feature>
<proteinExistence type="predicted"/>
<name>A0A0C3BAT9_SERVB</name>
<evidence type="ECO:0000256" key="1">
    <source>
        <dbReference type="SAM" id="MobiDB-lite"/>
    </source>
</evidence>
<accession>A0A0C3BAT9</accession>
<dbReference type="Pfam" id="PF04212">
    <property type="entry name" value="MIT"/>
    <property type="match status" value="1"/>
</dbReference>
<dbReference type="AlphaFoldDB" id="A0A0C3BAT9"/>
<feature type="domain" description="MIT" evidence="2">
    <location>
        <begin position="34"/>
        <end position="74"/>
    </location>
</feature>
<dbReference type="PANTHER" id="PTHR37327">
    <property type="entry name" value="CHROMOSOME 1, WHOLE GENOME SHOTGUN SEQUENCE"/>
    <property type="match status" value="1"/>
</dbReference>
<evidence type="ECO:0000313" key="4">
    <source>
        <dbReference type="Proteomes" id="UP000054097"/>
    </source>
</evidence>
<dbReference type="Gene3D" id="1.20.58.80">
    <property type="entry name" value="Phosphotransferase system, lactose/cellobiose-type IIA subunit"/>
    <property type="match status" value="1"/>
</dbReference>